<dbReference type="Proteomes" id="UP000035680">
    <property type="component" value="Unassembled WGS sequence"/>
</dbReference>
<evidence type="ECO:0000313" key="2">
    <source>
        <dbReference type="WBParaSite" id="SVE_0054100.1"/>
    </source>
</evidence>
<sequence>MLIILIFTHFYSNKNEGDEISNEIYDYNDNNNSLNQLRMNSDNNLLALRHIELQINVNHYRILLEHGGIHEVRDEIFVRHLDNSYLSSTETLETIFHDADSSSNFGITTDLQSSYFYLMNANNSDSITFRSTEKKREDYSNFIDKTIQFLYKKAEDVIYDVGAIKALPIKNWFNIIEVTIESFMKPKFLKTLNF</sequence>
<reference evidence="1" key="1">
    <citation type="submission" date="2014-07" db="EMBL/GenBank/DDBJ databases">
        <authorList>
            <person name="Martin A.A"/>
            <person name="De Silva N."/>
        </authorList>
    </citation>
    <scope>NUCLEOTIDE SEQUENCE</scope>
</reference>
<name>A0A0K0EVJ1_STRVS</name>
<organism evidence="1 2">
    <name type="scientific">Strongyloides venezuelensis</name>
    <name type="common">Threadworm</name>
    <dbReference type="NCBI Taxonomy" id="75913"/>
    <lineage>
        <taxon>Eukaryota</taxon>
        <taxon>Metazoa</taxon>
        <taxon>Ecdysozoa</taxon>
        <taxon>Nematoda</taxon>
        <taxon>Chromadorea</taxon>
        <taxon>Rhabditida</taxon>
        <taxon>Tylenchina</taxon>
        <taxon>Panagrolaimomorpha</taxon>
        <taxon>Strongyloidoidea</taxon>
        <taxon>Strongyloididae</taxon>
        <taxon>Strongyloides</taxon>
    </lineage>
</organism>
<evidence type="ECO:0000313" key="1">
    <source>
        <dbReference type="Proteomes" id="UP000035680"/>
    </source>
</evidence>
<dbReference type="WBParaSite" id="SVE_0054100.1">
    <property type="protein sequence ID" value="SVE_0054100.1"/>
    <property type="gene ID" value="SVE_0054100"/>
</dbReference>
<protein>
    <submittedName>
        <fullName evidence="2">Uncharacterized protein</fullName>
    </submittedName>
</protein>
<reference evidence="2" key="2">
    <citation type="submission" date="2015-08" db="UniProtKB">
        <authorList>
            <consortium name="WormBaseParasite"/>
        </authorList>
    </citation>
    <scope>IDENTIFICATION</scope>
</reference>
<dbReference type="AlphaFoldDB" id="A0A0K0EVJ1"/>
<proteinExistence type="predicted"/>
<accession>A0A0K0EVJ1</accession>
<keyword evidence="1" id="KW-1185">Reference proteome</keyword>